<dbReference type="AlphaFoldDB" id="A0AA36BYG3"/>
<dbReference type="GO" id="GO:0042073">
    <property type="term" value="P:intraciliary transport"/>
    <property type="evidence" value="ECO:0007669"/>
    <property type="project" value="TreeGrafter"/>
</dbReference>
<evidence type="ECO:0000313" key="7">
    <source>
        <dbReference type="Proteomes" id="UP001162480"/>
    </source>
</evidence>
<dbReference type="GO" id="GO:0005930">
    <property type="term" value="C:axoneme"/>
    <property type="evidence" value="ECO:0007669"/>
    <property type="project" value="TreeGrafter"/>
</dbReference>
<proteinExistence type="predicted"/>
<evidence type="ECO:0000313" key="6">
    <source>
        <dbReference type="EMBL" id="CAI9743011.1"/>
    </source>
</evidence>
<dbReference type="GO" id="GO:0036064">
    <property type="term" value="C:ciliary basal body"/>
    <property type="evidence" value="ECO:0007669"/>
    <property type="project" value="TreeGrafter"/>
</dbReference>
<keyword evidence="4" id="KW-0969">Cilium</keyword>
<comment type="subcellular location">
    <subcellularLocation>
        <location evidence="1">Cell projection</location>
        <location evidence="1">Cilium</location>
    </subcellularLocation>
</comment>
<dbReference type="EMBL" id="OX597841">
    <property type="protein sequence ID" value="CAI9743011.1"/>
    <property type="molecule type" value="Genomic_DNA"/>
</dbReference>
<dbReference type="PANTHER" id="PTHR15722">
    <property type="entry name" value="IFT140/172-RELATED"/>
    <property type="match status" value="1"/>
</dbReference>
<evidence type="ECO:0000256" key="3">
    <source>
        <dbReference type="ARBA" id="ARBA00022737"/>
    </source>
</evidence>
<sequence length="373" mass="40914">MPLSPAKGRKVLQKYVAIYAAHLINEGQSIQALELYTMYGAPASQQNFNIYKRILTDIVSMSGLNTTKAYKVWSSLRNMMYSLYLELSQNSDSNDSTRKEYHTYLLISHYYATRAAVQTDLSLNTMAAKLSVSLLRHTDIVPADKAFYEAGLLCKSVGWEAMAFVFTNHLLDIAEAIEDGTLDSLDHSDFQATDIPFEIPLPEHLFLSPGELEQQKEWVLEVSMNQNVEQVLPKDERGVYEASLVNYQNGQASVPCLITGYPVLKNQMPFNQPGIGANKEDWNKLFMASKVSHSPEIQDVLQFVCQWGQVTSDVSYSLHGGAAAAYVIVVVVAIVGKAGGRVVVVSCGVVDSSGDGVGHSVDVVVIGGGVWCS</sequence>
<evidence type="ECO:0000256" key="4">
    <source>
        <dbReference type="ARBA" id="ARBA00023069"/>
    </source>
</evidence>
<organism evidence="6 7">
    <name type="scientific">Octopus vulgaris</name>
    <name type="common">Common octopus</name>
    <dbReference type="NCBI Taxonomy" id="6645"/>
    <lineage>
        <taxon>Eukaryota</taxon>
        <taxon>Metazoa</taxon>
        <taxon>Spiralia</taxon>
        <taxon>Lophotrochozoa</taxon>
        <taxon>Mollusca</taxon>
        <taxon>Cephalopoda</taxon>
        <taxon>Coleoidea</taxon>
        <taxon>Octopodiformes</taxon>
        <taxon>Octopoda</taxon>
        <taxon>Incirrata</taxon>
        <taxon>Octopodidae</taxon>
        <taxon>Octopus</taxon>
    </lineage>
</organism>
<gene>
    <name evidence="6" type="ORF">OCTVUL_1B020140</name>
</gene>
<evidence type="ECO:0000256" key="1">
    <source>
        <dbReference type="ARBA" id="ARBA00004138"/>
    </source>
</evidence>
<accession>A0AA36BYG3</accession>
<keyword evidence="3" id="KW-0677">Repeat</keyword>
<keyword evidence="5" id="KW-0966">Cell projection</keyword>
<keyword evidence="7" id="KW-1185">Reference proteome</keyword>
<dbReference type="Proteomes" id="UP001162480">
    <property type="component" value="Chromosome 28"/>
</dbReference>
<evidence type="ECO:0000256" key="5">
    <source>
        <dbReference type="ARBA" id="ARBA00023273"/>
    </source>
</evidence>
<name>A0AA36BYG3_OCTVU</name>
<dbReference type="GO" id="GO:0030992">
    <property type="term" value="C:intraciliary transport particle B"/>
    <property type="evidence" value="ECO:0007669"/>
    <property type="project" value="TreeGrafter"/>
</dbReference>
<reference evidence="6" key="1">
    <citation type="submission" date="2023-08" db="EMBL/GenBank/DDBJ databases">
        <authorList>
            <person name="Alioto T."/>
            <person name="Alioto T."/>
            <person name="Gomez Garrido J."/>
        </authorList>
    </citation>
    <scope>NUCLEOTIDE SEQUENCE</scope>
</reference>
<evidence type="ECO:0000256" key="2">
    <source>
        <dbReference type="ARBA" id="ARBA00022574"/>
    </source>
</evidence>
<protein>
    <submittedName>
        <fullName evidence="6">Uncharacterized protein</fullName>
    </submittedName>
</protein>
<keyword evidence="2" id="KW-0853">WD repeat</keyword>
<dbReference type="PANTHER" id="PTHR15722:SF2">
    <property type="entry name" value="INTRAFLAGELLAR TRANSPORT PROTEIN 172 HOMOLOG"/>
    <property type="match status" value="1"/>
</dbReference>